<dbReference type="EMBL" id="JACIIX010000011">
    <property type="protein sequence ID" value="MBB6211503.1"/>
    <property type="molecule type" value="Genomic_DNA"/>
</dbReference>
<gene>
    <name evidence="2" type="ORF">FHS48_002942</name>
</gene>
<keyword evidence="1" id="KW-0812">Transmembrane</keyword>
<protein>
    <recommendedName>
        <fullName evidence="4">DUF1360 domain-containing protein</fullName>
    </recommendedName>
</protein>
<keyword evidence="1" id="KW-0472">Membrane</keyword>
<accession>A0A7X0DMW0</accession>
<dbReference type="RefSeq" id="WP_184264315.1">
    <property type="nucleotide sequence ID" value="NZ_JACIIX010000011.1"/>
</dbReference>
<comment type="caution">
    <text evidence="2">The sequence shown here is derived from an EMBL/GenBank/DDBJ whole genome shotgun (WGS) entry which is preliminary data.</text>
</comment>
<evidence type="ECO:0000313" key="2">
    <source>
        <dbReference type="EMBL" id="MBB6211503.1"/>
    </source>
</evidence>
<feature type="transmembrane region" description="Helical" evidence="1">
    <location>
        <begin position="88"/>
        <end position="109"/>
    </location>
</feature>
<keyword evidence="3" id="KW-1185">Reference proteome</keyword>
<sequence length="139" mass="14905">MTLTLPLTGLALYVLIWEKLPEWGSWFNRLLSLLPQPLQTLYQQWTCPYCSGFWIALALHGLTGLWTLPGLAGSALTEYGVPGLAAAWFLDALVTGLLMACGKLALTALQGPALATMARRPALMAEIAAHKAAHSKTGS</sequence>
<organism evidence="2 3">
    <name type="scientific">Novispirillum itersonii</name>
    <name type="common">Aquaspirillum itersonii</name>
    <dbReference type="NCBI Taxonomy" id="189"/>
    <lineage>
        <taxon>Bacteria</taxon>
        <taxon>Pseudomonadati</taxon>
        <taxon>Pseudomonadota</taxon>
        <taxon>Alphaproteobacteria</taxon>
        <taxon>Rhodospirillales</taxon>
        <taxon>Novispirillaceae</taxon>
        <taxon>Novispirillum</taxon>
    </lineage>
</organism>
<keyword evidence="1" id="KW-1133">Transmembrane helix</keyword>
<evidence type="ECO:0000313" key="3">
    <source>
        <dbReference type="Proteomes" id="UP000544872"/>
    </source>
</evidence>
<feature type="transmembrane region" description="Helical" evidence="1">
    <location>
        <begin position="49"/>
        <end position="68"/>
    </location>
</feature>
<dbReference type="Proteomes" id="UP000544872">
    <property type="component" value="Unassembled WGS sequence"/>
</dbReference>
<reference evidence="2 3" key="1">
    <citation type="submission" date="2020-08" db="EMBL/GenBank/DDBJ databases">
        <title>Genomic Encyclopedia of Type Strains, Phase IV (KMG-IV): sequencing the most valuable type-strain genomes for metagenomic binning, comparative biology and taxonomic classification.</title>
        <authorList>
            <person name="Goeker M."/>
        </authorList>
    </citation>
    <scope>NUCLEOTIDE SEQUENCE [LARGE SCALE GENOMIC DNA]</scope>
    <source>
        <strain evidence="2 3">DSM 11590</strain>
    </source>
</reference>
<proteinExistence type="predicted"/>
<name>A0A7X0DMW0_NOVIT</name>
<evidence type="ECO:0000256" key="1">
    <source>
        <dbReference type="SAM" id="Phobius"/>
    </source>
</evidence>
<dbReference type="AlphaFoldDB" id="A0A7X0DMW0"/>
<evidence type="ECO:0008006" key="4">
    <source>
        <dbReference type="Google" id="ProtNLM"/>
    </source>
</evidence>